<dbReference type="Proteomes" id="UP000824166">
    <property type="component" value="Unassembled WGS sequence"/>
</dbReference>
<dbReference type="RefSeq" id="WP_216924021.1">
    <property type="nucleotide sequence ID" value="NZ_JAHOPC010000003.1"/>
</dbReference>
<feature type="domain" description="FHA" evidence="5">
    <location>
        <begin position="102"/>
        <end position="157"/>
    </location>
</feature>
<protein>
    <submittedName>
        <fullName evidence="7">FHA domain-containing protein</fullName>
    </submittedName>
</protein>
<dbReference type="SMART" id="SM00382">
    <property type="entry name" value="AAA"/>
    <property type="match status" value="2"/>
</dbReference>
<evidence type="ECO:0000313" key="7">
    <source>
        <dbReference type="EMBL" id="MBU8866198.1"/>
    </source>
</evidence>
<keyword evidence="1 3" id="KW-0547">Nucleotide-binding</keyword>
<evidence type="ECO:0000259" key="5">
    <source>
        <dbReference type="PROSITE" id="PS50006"/>
    </source>
</evidence>
<dbReference type="InterPro" id="IPR032030">
    <property type="entry name" value="YscD_cytoplasmic_dom"/>
</dbReference>
<dbReference type="PROSITE" id="PS50006">
    <property type="entry name" value="FHA_DOMAIN"/>
    <property type="match status" value="1"/>
</dbReference>
<keyword evidence="2 3" id="KW-0067">ATP-binding</keyword>
<dbReference type="PANTHER" id="PTHR22683">
    <property type="entry name" value="SPORULATION PROTEIN RELATED"/>
    <property type="match status" value="1"/>
</dbReference>
<dbReference type="InterPro" id="IPR050206">
    <property type="entry name" value="FtsK/SpoIIIE/SftA"/>
</dbReference>
<organism evidence="7 8">
    <name type="scientific">Paenarthrobacter aromaticivorans</name>
    <dbReference type="NCBI Taxonomy" id="2849150"/>
    <lineage>
        <taxon>Bacteria</taxon>
        <taxon>Bacillati</taxon>
        <taxon>Actinomycetota</taxon>
        <taxon>Actinomycetes</taxon>
        <taxon>Micrococcales</taxon>
        <taxon>Micrococcaceae</taxon>
        <taxon>Paenarthrobacter</taxon>
    </lineage>
</organism>
<dbReference type="CDD" id="cd01127">
    <property type="entry name" value="TrwB_TraG_TraD_VirD4"/>
    <property type="match status" value="1"/>
</dbReference>
<keyword evidence="4" id="KW-0812">Transmembrane</keyword>
<dbReference type="InterPro" id="IPR003593">
    <property type="entry name" value="AAA+_ATPase"/>
</dbReference>
<evidence type="ECO:0000259" key="6">
    <source>
        <dbReference type="PROSITE" id="PS50901"/>
    </source>
</evidence>
<dbReference type="Pfam" id="PF01580">
    <property type="entry name" value="FtsK_SpoIIIE"/>
    <property type="match status" value="1"/>
</dbReference>
<dbReference type="PANTHER" id="PTHR22683:SF1">
    <property type="entry name" value="TYPE VII SECRETION SYSTEM PROTEIN ESSC"/>
    <property type="match status" value="1"/>
</dbReference>
<keyword evidence="8" id="KW-1185">Reference proteome</keyword>
<evidence type="ECO:0000256" key="3">
    <source>
        <dbReference type="PROSITE-ProRule" id="PRU00289"/>
    </source>
</evidence>
<name>A0ABS6I5U2_9MICC</name>
<dbReference type="PROSITE" id="PS50901">
    <property type="entry name" value="FTSK"/>
    <property type="match status" value="1"/>
</dbReference>
<feature type="binding site" evidence="3">
    <location>
        <begin position="593"/>
        <end position="600"/>
    </location>
    <ligand>
        <name>ATP</name>
        <dbReference type="ChEBI" id="CHEBI:30616"/>
    </ligand>
</feature>
<comment type="caution">
    <text evidence="7">The sequence shown here is derived from an EMBL/GenBank/DDBJ whole genome shotgun (WGS) entry which is preliminary data.</text>
</comment>
<dbReference type="InterPro" id="IPR000253">
    <property type="entry name" value="FHA_dom"/>
</dbReference>
<accession>A0ABS6I5U2</accession>
<proteinExistence type="predicted"/>
<evidence type="ECO:0000313" key="8">
    <source>
        <dbReference type="Proteomes" id="UP000824166"/>
    </source>
</evidence>
<dbReference type="SMART" id="SM00240">
    <property type="entry name" value="FHA"/>
    <property type="match status" value="1"/>
</dbReference>
<gene>
    <name evidence="7" type="ORF">KSW38_07845</name>
</gene>
<dbReference type="Pfam" id="PF16697">
    <property type="entry name" value="Yop-YscD_cpl"/>
    <property type="match status" value="1"/>
</dbReference>
<keyword evidence="4" id="KW-0472">Membrane</keyword>
<sequence>MNFECTLVRGPNAASLEPPEELTITVDGGMPGSELQRQLHKARGVGPLSVAGEDLSTLTVGHPPLVAGAVLVDGHRPAEKSDSPAMPLLLLAHTGPGAGTVFALQRGHHHIGRGDVDIRIPDPGMSREHAVLRVSSTALSITDTGSRNWVLVDGERVREKTVTSSSRIRCGNTSFTIVTPKSSTPGIHADAGRSVEVPLEVQRQAGSLNRWSVAVAAGLPLVAGVGLALATGMWMFLGFTAVSALSLLVPMITGRKGRREFRLAVATAALQDAERRRRCSPSAAEIIVATLAPAAGLVLNPQAPLALPRPGAGSPVASRQGTAAGPETWVRLGTAPTLANVRPVPADPHFRPPAIGSMPVTLGLHPGIVELHGQTEHVDALIRFIVMQLASFPGSSAKPIILLGPIGRLPLSARFLPYLTLATNQAAATAALRRSKGTNNGRLVVLDDPSGGDDGNTKLLDAALEASWQVLRHSGPYAGPTGVVIEIGQSGTSAVLQFPGGLQEFIPDMVPLKAFDQFCRTVASTPHREGPADDGIPGFCSLNDLLPGGPRGILRRWVGENGSNELQAILGQGQDGPLTFDFHVDGPHLLVAGTTGAGKSELLRTIVASMALNHSPDQVTFLFVDFKGGSGLRPLLGLPHCVGLLTDLGSHHLDRVLTSLRGEIRRREELFADLGTSDLAAYQRSPAATEAAVPHLVLVVDEFRMLVDEAPGALRELMRVAAIGRSLGIHLVMATQRPQGALTADIRANVTSSVALRVQSDAESMDIINSKAAASIGVDVPGRAYLVRATGDPEEFQTASLAVPTTISRRAPGAAIVQSAIGALNPPPDKQPVAGKSTAQAEARAEGVVSATRTAWRSLGRADPRQPVAPLLPVSIGWSEDLSTFRVAGNDGEDAMDASITPVGPLGIVDRPEQQSVDVLQWSPSEHGHLAMIGSSSSGMHECFKAASAMLAAHGTPPHLYILDAAGMLGKLRQGGSYGATLGLHQLALAVRVLERLAEEMARRRAAGEDVSTSPRLVLVVTGFCSWAAALRSGRFAWAEDLLRDIIRDGTPLGVTVLISGERELVSSRFFGAIPNRAFFPTGATEESRYHWPRLPEVESVPGRAVAMGGFVQGAATMVHFRTAPSGTDWPFVDLQPSSEPPFRIRPLPESLSTSDFDVAVAATPRASRRSPESAQSGSYRVAAEDLECGISPDFVPLWIGIGGDESVPVSFPLAPRGVSIIIGGRGSGKTSVLTSLMSLNPQVPWIFPGAGTTTGAFWATVADSATAGSLDPASILCVDDADLLDPGGRAALAALAGRTRGVIMTATSGPGLLQRLPLAAEAQANGKGLILAPRTPLDGDILGVRLEIENSPRAGRGVIVRGNRAVQVQVAFTTDSATHISTIGSQGSID</sequence>
<dbReference type="EMBL" id="JAHOPC010000003">
    <property type="protein sequence ID" value="MBU8866198.1"/>
    <property type="molecule type" value="Genomic_DNA"/>
</dbReference>
<feature type="transmembrane region" description="Helical" evidence="4">
    <location>
        <begin position="211"/>
        <end position="230"/>
    </location>
</feature>
<evidence type="ECO:0000256" key="1">
    <source>
        <dbReference type="ARBA" id="ARBA00022741"/>
    </source>
</evidence>
<dbReference type="InterPro" id="IPR002543">
    <property type="entry name" value="FtsK_dom"/>
</dbReference>
<reference evidence="7 8" key="1">
    <citation type="submission" date="2021-06" db="EMBL/GenBank/DDBJ databases">
        <authorList>
            <person name="Jeong J.W."/>
        </authorList>
    </citation>
    <scope>NUCLEOTIDE SEQUENCE [LARGE SCALE GENOMIC DNA]</scope>
    <source>
        <strain evidence="7 8">MMS21-TAE1-1</strain>
    </source>
</reference>
<dbReference type="CDD" id="cd00060">
    <property type="entry name" value="FHA"/>
    <property type="match status" value="1"/>
</dbReference>
<keyword evidence="4" id="KW-1133">Transmembrane helix</keyword>
<evidence type="ECO:0000256" key="4">
    <source>
        <dbReference type="SAM" id="Phobius"/>
    </source>
</evidence>
<feature type="domain" description="FtsK" evidence="6">
    <location>
        <begin position="575"/>
        <end position="765"/>
    </location>
</feature>
<evidence type="ECO:0000256" key="2">
    <source>
        <dbReference type="ARBA" id="ARBA00022840"/>
    </source>
</evidence>